<evidence type="ECO:0000313" key="2">
    <source>
        <dbReference type="EMBL" id="SJM62665.1"/>
    </source>
</evidence>
<evidence type="ECO:0000313" key="3">
    <source>
        <dbReference type="Proteomes" id="UP000195766"/>
    </source>
</evidence>
<reference evidence="2 3" key="1">
    <citation type="submission" date="2017-02" db="EMBL/GenBank/DDBJ databases">
        <authorList>
            <person name="Peterson S.W."/>
        </authorList>
    </citation>
    <scope>NUCLEOTIDE SEQUENCE [LARGE SCALE GENOMIC DNA]</scope>
    <source>
        <strain evidence="2 3">3F5N</strain>
    </source>
</reference>
<evidence type="ECO:0000259" key="1">
    <source>
        <dbReference type="Pfam" id="PF24698"/>
    </source>
</evidence>
<organism evidence="2 3">
    <name type="scientific">Brevundimonas diminuta 3F5N</name>
    <dbReference type="NCBI Taxonomy" id="1255603"/>
    <lineage>
        <taxon>Bacteria</taxon>
        <taxon>Pseudomonadati</taxon>
        <taxon>Pseudomonadota</taxon>
        <taxon>Alphaproteobacteria</taxon>
        <taxon>Caulobacterales</taxon>
        <taxon>Caulobacteraceae</taxon>
        <taxon>Brevundimonas</taxon>
    </lineage>
</organism>
<sequence length="68" mass="8129">MTFRDLELVLRAMLPRSAERPQWWANENNETTRHVQSRAWLSAGYDAVLVKGQERVRFVRRSRDLEKT</sequence>
<gene>
    <name evidence="2" type="ORF">FM111_09030</name>
</gene>
<dbReference type="EMBL" id="FUIE01000048">
    <property type="protein sequence ID" value="SJM62665.1"/>
    <property type="molecule type" value="Genomic_DNA"/>
</dbReference>
<dbReference type="InterPro" id="IPR056079">
    <property type="entry name" value="DUF7662"/>
</dbReference>
<name>A0A1R4G3I8_BREDI</name>
<feature type="domain" description="DUF7662" evidence="1">
    <location>
        <begin position="1"/>
        <end position="61"/>
    </location>
</feature>
<protein>
    <recommendedName>
        <fullName evidence="1">DUF7662 domain-containing protein</fullName>
    </recommendedName>
</protein>
<proteinExistence type="predicted"/>
<accession>A0A1R4G3I8</accession>
<dbReference type="Proteomes" id="UP000195766">
    <property type="component" value="Unassembled WGS sequence"/>
</dbReference>
<dbReference type="Pfam" id="PF24698">
    <property type="entry name" value="DUF7662"/>
    <property type="match status" value="1"/>
</dbReference>
<dbReference type="AlphaFoldDB" id="A0A1R4G3I8"/>